<evidence type="ECO:0008006" key="3">
    <source>
        <dbReference type="Google" id="ProtNLM"/>
    </source>
</evidence>
<reference evidence="1 2" key="1">
    <citation type="submission" date="2012-11" db="EMBL/GenBank/DDBJ databases">
        <title>Whole genome sequence of Acidocella aminolytica 101 = DSM 11237.</title>
        <authorList>
            <person name="Azuma Y."/>
            <person name="Higashiura N."/>
            <person name="Hirakawa H."/>
            <person name="Matsushita K."/>
        </authorList>
    </citation>
    <scope>NUCLEOTIDE SEQUENCE [LARGE SCALE GENOMIC DNA]</scope>
    <source>
        <strain evidence="2">101 / DSM 11237</strain>
    </source>
</reference>
<proteinExistence type="predicted"/>
<gene>
    <name evidence="1" type="ORF">Aam_045_023</name>
</gene>
<keyword evidence="2" id="KW-1185">Reference proteome</keyword>
<dbReference type="AlphaFoldDB" id="A0A0D6PHN7"/>
<protein>
    <recommendedName>
        <fullName evidence="3">Phasin domain-containing protein</fullName>
    </recommendedName>
</protein>
<evidence type="ECO:0000313" key="1">
    <source>
        <dbReference type="EMBL" id="GAN80349.1"/>
    </source>
</evidence>
<dbReference type="STRING" id="1120923.SAMN02746095_00042"/>
<sequence length="131" mass="14741">MTQEKENALEGGSTQVKFGPEAIFRLWTKNVEKIVRINELTARTIIETATRQLEFSQELLRQDLAEIRKLTEKGVSVKPADLTKIYLEHALQRVESLVVESSNVVNTAGQHFNGSLKLILHDVPSESEPKS</sequence>
<name>A0A0D6PHN7_9PROT</name>
<dbReference type="RefSeq" id="WP_048878762.1">
    <property type="nucleotide sequence ID" value="NZ_BANC01000044.1"/>
</dbReference>
<dbReference type="Proteomes" id="UP000032668">
    <property type="component" value="Unassembled WGS sequence"/>
</dbReference>
<organism evidence="1 2">
    <name type="scientific">Acidocella aminolytica 101 = DSM 11237</name>
    <dbReference type="NCBI Taxonomy" id="1120923"/>
    <lineage>
        <taxon>Bacteria</taxon>
        <taxon>Pseudomonadati</taxon>
        <taxon>Pseudomonadota</taxon>
        <taxon>Alphaproteobacteria</taxon>
        <taxon>Acetobacterales</taxon>
        <taxon>Acidocellaceae</taxon>
        <taxon>Acidocella</taxon>
    </lineage>
</organism>
<evidence type="ECO:0000313" key="2">
    <source>
        <dbReference type="Proteomes" id="UP000032668"/>
    </source>
</evidence>
<accession>A0A0D6PHN7</accession>
<comment type="caution">
    <text evidence="1">The sequence shown here is derived from an EMBL/GenBank/DDBJ whole genome shotgun (WGS) entry which is preliminary data.</text>
</comment>
<dbReference type="EMBL" id="BANC01000044">
    <property type="protein sequence ID" value="GAN80349.1"/>
    <property type="molecule type" value="Genomic_DNA"/>
</dbReference>